<evidence type="ECO:0000256" key="3">
    <source>
        <dbReference type="ARBA" id="ARBA00022741"/>
    </source>
</evidence>
<keyword evidence="7" id="KW-1185">Reference proteome</keyword>
<dbReference type="PROSITE" id="PS00211">
    <property type="entry name" value="ABC_TRANSPORTER_1"/>
    <property type="match status" value="1"/>
</dbReference>
<evidence type="ECO:0000256" key="2">
    <source>
        <dbReference type="ARBA" id="ARBA00022448"/>
    </source>
</evidence>
<name>A0ABS5Y330_9CYAN</name>
<sequence length="239" mass="26819">MLEIQNLSIDYRGTLALHNVSFFVPAGQLVGIIGPNGAGKSTLVEAILNLVPVTQGVIRFKGISLKRQLLKTAYVPQRSYIDWDYPVTVWNVVMMAQTVQTGLFNKFSRQAKHLARTALERVGMYELRHRPIGELSGGQQQRVFLARALAKEAELLIFDEPFTAVDRKTEDIIFDVFQELRAAGKTLLVINHDLGDSLAIYDQLLLLNKRLIAQGTRHEVVTSDNLERAYGRGLTRVFA</sequence>
<gene>
    <name evidence="6" type="ORF">IXB28_08415</name>
</gene>
<dbReference type="InterPro" id="IPR003593">
    <property type="entry name" value="AAA+_ATPase"/>
</dbReference>
<dbReference type="PANTHER" id="PTHR42734">
    <property type="entry name" value="METAL TRANSPORT SYSTEM ATP-BINDING PROTEIN TM_0124-RELATED"/>
    <property type="match status" value="1"/>
</dbReference>
<keyword evidence="4 6" id="KW-0067">ATP-binding</keyword>
<dbReference type="Pfam" id="PF00005">
    <property type="entry name" value="ABC_tran"/>
    <property type="match status" value="1"/>
</dbReference>
<feature type="domain" description="ABC transporter" evidence="5">
    <location>
        <begin position="2"/>
        <end position="234"/>
    </location>
</feature>
<keyword evidence="3" id="KW-0547">Nucleotide-binding</keyword>
<dbReference type="EMBL" id="JADOER010000006">
    <property type="protein sequence ID" value="MBT9312225.1"/>
    <property type="molecule type" value="Genomic_DNA"/>
</dbReference>
<dbReference type="InterPro" id="IPR003439">
    <property type="entry name" value="ABC_transporter-like_ATP-bd"/>
</dbReference>
<dbReference type="Proteomes" id="UP001196661">
    <property type="component" value="Unassembled WGS sequence"/>
</dbReference>
<comment type="similarity">
    <text evidence="1">Belongs to the ABC transporter superfamily.</text>
</comment>
<organism evidence="6 7">
    <name type="scientific">Leptothoe kymatousa TAU-MAC 1615</name>
    <dbReference type="NCBI Taxonomy" id="2364775"/>
    <lineage>
        <taxon>Bacteria</taxon>
        <taxon>Bacillati</taxon>
        <taxon>Cyanobacteriota</taxon>
        <taxon>Cyanophyceae</taxon>
        <taxon>Nodosilineales</taxon>
        <taxon>Cymatolegaceae</taxon>
        <taxon>Leptothoe</taxon>
        <taxon>Leptothoe kymatousa</taxon>
    </lineage>
</organism>
<dbReference type="SUPFAM" id="SSF52540">
    <property type="entry name" value="P-loop containing nucleoside triphosphate hydrolases"/>
    <property type="match status" value="1"/>
</dbReference>
<reference evidence="6 7" key="1">
    <citation type="journal article" date="2021" name="Mar. Drugs">
        <title>Genome Reduction and Secondary Metabolism of the Marine Sponge-Associated Cyanobacterium Leptothoe.</title>
        <authorList>
            <person name="Konstantinou D."/>
            <person name="Popin R.V."/>
            <person name="Fewer D.P."/>
            <person name="Sivonen K."/>
            <person name="Gkelis S."/>
        </authorList>
    </citation>
    <scope>NUCLEOTIDE SEQUENCE [LARGE SCALE GENOMIC DNA]</scope>
    <source>
        <strain evidence="6 7">TAU-MAC 1615</strain>
    </source>
</reference>
<dbReference type="PROSITE" id="PS50893">
    <property type="entry name" value="ABC_TRANSPORTER_2"/>
    <property type="match status" value="1"/>
</dbReference>
<dbReference type="Gene3D" id="3.40.50.300">
    <property type="entry name" value="P-loop containing nucleotide triphosphate hydrolases"/>
    <property type="match status" value="1"/>
</dbReference>
<dbReference type="PANTHER" id="PTHR42734:SF5">
    <property type="entry name" value="IRON TRANSPORT SYSTEM ATP-BINDING PROTEIN HI_0361-RELATED"/>
    <property type="match status" value="1"/>
</dbReference>
<dbReference type="RefSeq" id="WP_215618125.1">
    <property type="nucleotide sequence ID" value="NZ_JADOER010000006.1"/>
</dbReference>
<proteinExistence type="inferred from homology"/>
<evidence type="ECO:0000256" key="1">
    <source>
        <dbReference type="ARBA" id="ARBA00005417"/>
    </source>
</evidence>
<accession>A0ABS5Y330</accession>
<dbReference type="InterPro" id="IPR050153">
    <property type="entry name" value="Metal_Ion_Import_ABC"/>
</dbReference>
<evidence type="ECO:0000259" key="5">
    <source>
        <dbReference type="PROSITE" id="PS50893"/>
    </source>
</evidence>
<dbReference type="SMART" id="SM00382">
    <property type="entry name" value="AAA"/>
    <property type="match status" value="1"/>
</dbReference>
<dbReference type="GO" id="GO:0005524">
    <property type="term" value="F:ATP binding"/>
    <property type="evidence" value="ECO:0007669"/>
    <property type="project" value="UniProtKB-KW"/>
</dbReference>
<keyword evidence="2" id="KW-0813">Transport</keyword>
<dbReference type="InterPro" id="IPR017871">
    <property type="entry name" value="ABC_transporter-like_CS"/>
</dbReference>
<evidence type="ECO:0000256" key="4">
    <source>
        <dbReference type="ARBA" id="ARBA00022840"/>
    </source>
</evidence>
<comment type="caution">
    <text evidence="6">The sequence shown here is derived from an EMBL/GenBank/DDBJ whole genome shotgun (WGS) entry which is preliminary data.</text>
</comment>
<dbReference type="InterPro" id="IPR027417">
    <property type="entry name" value="P-loop_NTPase"/>
</dbReference>
<evidence type="ECO:0000313" key="7">
    <source>
        <dbReference type="Proteomes" id="UP001196661"/>
    </source>
</evidence>
<protein>
    <submittedName>
        <fullName evidence="6">Metal ABC transporter ATP-binding protein</fullName>
    </submittedName>
</protein>
<dbReference type="CDD" id="cd03235">
    <property type="entry name" value="ABC_Metallic_Cations"/>
    <property type="match status" value="1"/>
</dbReference>
<evidence type="ECO:0000313" key="6">
    <source>
        <dbReference type="EMBL" id="MBT9312225.1"/>
    </source>
</evidence>